<dbReference type="Proteomes" id="UP000284657">
    <property type="component" value="Unassembled WGS sequence"/>
</dbReference>
<protein>
    <recommendedName>
        <fullName evidence="1">PB1 domain-containing protein</fullName>
    </recommendedName>
</protein>
<dbReference type="SMART" id="SM00666">
    <property type="entry name" value="PB1"/>
    <property type="match status" value="1"/>
</dbReference>
<accession>A0A3F2RLQ8</accession>
<dbReference type="Gene3D" id="3.10.20.90">
    <property type="entry name" value="Phosphatidylinositol 3-kinase Catalytic Subunit, Chain A, domain 1"/>
    <property type="match status" value="1"/>
</dbReference>
<comment type="caution">
    <text evidence="2">The sequence shown here is derived from an EMBL/GenBank/DDBJ whole genome shotgun (WGS) entry which is preliminary data.</text>
</comment>
<sequence length="340" mass="36187">MRRVLLSRFTCDKATVPVVCPDEQTAMATQQVALKIAFNGDIHRNRVDLHGFGLKELTQLMEQTFRLTAGDFIVQYRDPEGDCVNVTTDSEFSEAVRVFLSSADTLQTLKFSAVTRRQAEFQEEVADPIVFSIEKLMQALAVTLEQAKRDSQFANSAAPQTAVALDQAARDAAESPKTAAGGFSSFAQGLVGEIKRFIPEKKTDENVAPVAVPEQKPEAVTPVVEPPAAPVGMAAPVAPVGMAAPVAPVGMAAPVAPVGMAAPVAPVAVVAPAQEEEVDEQQTSAFAASVAFSEAEVKWSEQLSIVSGIFPKADVARVIEILEKSDGNLNVVLNVLTEEN</sequence>
<dbReference type="PROSITE" id="PS51745">
    <property type="entry name" value="PB1"/>
    <property type="match status" value="1"/>
</dbReference>
<evidence type="ECO:0000313" key="2">
    <source>
        <dbReference type="EMBL" id="RLN59523.1"/>
    </source>
</evidence>
<dbReference type="Proteomes" id="UP000277300">
    <property type="component" value="Unassembled WGS sequence"/>
</dbReference>
<evidence type="ECO:0000313" key="3">
    <source>
        <dbReference type="EMBL" id="RLN71454.1"/>
    </source>
</evidence>
<proteinExistence type="predicted"/>
<reference evidence="4 5" key="1">
    <citation type="submission" date="2018-07" db="EMBL/GenBank/DDBJ databases">
        <title>Genome sequencing of oomycete isolates from Chile give support for New Zealand origin for Phytophthora kernoviae and make available the first Nothophytophthora sp. genome.</title>
        <authorList>
            <person name="Studholme D.J."/>
            <person name="Sanfuentes E."/>
            <person name="Panda P."/>
            <person name="Hill R."/>
            <person name="Sambles C."/>
            <person name="Grant M."/>
            <person name="Williams N.M."/>
            <person name="Mcdougal R.L."/>
        </authorList>
    </citation>
    <scope>NUCLEOTIDE SEQUENCE [LARGE SCALE GENOMIC DNA]</scope>
    <source>
        <strain evidence="2">Chile6</strain>
        <strain evidence="3">Chile7</strain>
    </source>
</reference>
<dbReference type="InterPro" id="IPR053793">
    <property type="entry name" value="PB1-like"/>
</dbReference>
<dbReference type="Pfam" id="PF00564">
    <property type="entry name" value="PB1"/>
    <property type="match status" value="1"/>
</dbReference>
<dbReference type="InterPro" id="IPR000270">
    <property type="entry name" value="PB1_dom"/>
</dbReference>
<evidence type="ECO:0000313" key="4">
    <source>
        <dbReference type="Proteomes" id="UP000277300"/>
    </source>
</evidence>
<dbReference type="CDD" id="cd05992">
    <property type="entry name" value="PB1"/>
    <property type="match status" value="1"/>
</dbReference>
<dbReference type="SUPFAM" id="SSF54277">
    <property type="entry name" value="CAD &amp; PB1 domains"/>
    <property type="match status" value="1"/>
</dbReference>
<gene>
    <name evidence="3" type="ORF">BBJ29_005089</name>
    <name evidence="2" type="ORF">BBP00_00006447</name>
</gene>
<dbReference type="EMBL" id="MBAD02000075">
    <property type="protein sequence ID" value="RLN71454.1"/>
    <property type="molecule type" value="Genomic_DNA"/>
</dbReference>
<dbReference type="EMBL" id="MBDO02000220">
    <property type="protein sequence ID" value="RLN59523.1"/>
    <property type="molecule type" value="Genomic_DNA"/>
</dbReference>
<feature type="domain" description="PB1" evidence="1">
    <location>
        <begin position="31"/>
        <end position="113"/>
    </location>
</feature>
<organism evidence="2 4">
    <name type="scientific">Phytophthora kernoviae</name>
    <dbReference type="NCBI Taxonomy" id="325452"/>
    <lineage>
        <taxon>Eukaryota</taxon>
        <taxon>Sar</taxon>
        <taxon>Stramenopiles</taxon>
        <taxon>Oomycota</taxon>
        <taxon>Peronosporomycetes</taxon>
        <taxon>Peronosporales</taxon>
        <taxon>Peronosporaceae</taxon>
        <taxon>Phytophthora</taxon>
    </lineage>
</organism>
<dbReference type="AlphaFoldDB" id="A0A3F2RLQ8"/>
<evidence type="ECO:0000259" key="1">
    <source>
        <dbReference type="PROSITE" id="PS51745"/>
    </source>
</evidence>
<name>A0A3F2RLQ8_9STRA</name>
<dbReference type="OrthoDB" id="75664at2759"/>
<evidence type="ECO:0000313" key="5">
    <source>
        <dbReference type="Proteomes" id="UP000284657"/>
    </source>
</evidence>